<evidence type="ECO:0000256" key="6">
    <source>
        <dbReference type="PROSITE-ProRule" id="PRU01240"/>
    </source>
</evidence>
<feature type="domain" description="Peptidase S8/S53" evidence="8">
    <location>
        <begin position="153"/>
        <end position="468"/>
    </location>
</feature>
<evidence type="ECO:0000313" key="9">
    <source>
        <dbReference type="EMBL" id="SCL52298.1"/>
    </source>
</evidence>
<evidence type="ECO:0000259" key="8">
    <source>
        <dbReference type="Pfam" id="PF00082"/>
    </source>
</evidence>
<evidence type="ECO:0000256" key="7">
    <source>
        <dbReference type="RuleBase" id="RU003355"/>
    </source>
</evidence>
<dbReference type="Pfam" id="PF00082">
    <property type="entry name" value="Peptidase_S8"/>
    <property type="match status" value="1"/>
</dbReference>
<accession>A0A1C6UEA5</accession>
<keyword evidence="2 6" id="KW-0645">Protease</keyword>
<dbReference type="InterPro" id="IPR036852">
    <property type="entry name" value="Peptidase_S8/S53_dom_sf"/>
</dbReference>
<reference evidence="10" key="1">
    <citation type="submission" date="2016-06" db="EMBL/GenBank/DDBJ databases">
        <authorList>
            <person name="Varghese N."/>
            <person name="Submissions Spin"/>
        </authorList>
    </citation>
    <scope>NUCLEOTIDE SEQUENCE [LARGE SCALE GENOMIC DNA]</scope>
    <source>
        <strain evidence="10">DSM 44814</strain>
    </source>
</reference>
<organism evidence="9 10">
    <name type="scientific">Micromonospora eburnea</name>
    <dbReference type="NCBI Taxonomy" id="227316"/>
    <lineage>
        <taxon>Bacteria</taxon>
        <taxon>Bacillati</taxon>
        <taxon>Actinomycetota</taxon>
        <taxon>Actinomycetes</taxon>
        <taxon>Micromonosporales</taxon>
        <taxon>Micromonosporaceae</taxon>
        <taxon>Micromonospora</taxon>
    </lineage>
</organism>
<dbReference type="PANTHER" id="PTHR43806">
    <property type="entry name" value="PEPTIDASE S8"/>
    <property type="match status" value="1"/>
</dbReference>
<dbReference type="EMBL" id="FMHY01000002">
    <property type="protein sequence ID" value="SCL52298.1"/>
    <property type="molecule type" value="Genomic_DNA"/>
</dbReference>
<gene>
    <name evidence="9" type="ORF">GA0070604_2530</name>
</gene>
<name>A0A1C6UEA5_9ACTN</name>
<dbReference type="PROSITE" id="PS00136">
    <property type="entry name" value="SUBTILASE_ASP"/>
    <property type="match status" value="1"/>
</dbReference>
<protein>
    <submittedName>
        <fullName evidence="9">Serine protease, subtilisin family</fullName>
    </submittedName>
</protein>
<dbReference type="InterPro" id="IPR022398">
    <property type="entry name" value="Peptidase_S8_His-AS"/>
</dbReference>
<dbReference type="GO" id="GO:0004252">
    <property type="term" value="F:serine-type endopeptidase activity"/>
    <property type="evidence" value="ECO:0007669"/>
    <property type="project" value="UniProtKB-UniRule"/>
</dbReference>
<dbReference type="PROSITE" id="PS00138">
    <property type="entry name" value="SUBTILASE_SER"/>
    <property type="match status" value="1"/>
</dbReference>
<dbReference type="InterPro" id="IPR015500">
    <property type="entry name" value="Peptidase_S8_subtilisin-rel"/>
</dbReference>
<dbReference type="PROSITE" id="PS00137">
    <property type="entry name" value="SUBTILASE_HIS"/>
    <property type="match status" value="1"/>
</dbReference>
<dbReference type="RefSeq" id="WP_091118133.1">
    <property type="nucleotide sequence ID" value="NZ_FMHY01000002.1"/>
</dbReference>
<keyword evidence="3 6" id="KW-0378">Hydrolase</keyword>
<dbReference type="STRING" id="227316.GA0070604_2530"/>
<dbReference type="Gene3D" id="3.40.50.200">
    <property type="entry name" value="Peptidase S8/S53 domain"/>
    <property type="match status" value="1"/>
</dbReference>
<dbReference type="OrthoDB" id="9813435at2"/>
<keyword evidence="10" id="KW-1185">Reference proteome</keyword>
<dbReference type="AlphaFoldDB" id="A0A1C6UEA5"/>
<evidence type="ECO:0000256" key="3">
    <source>
        <dbReference type="ARBA" id="ARBA00022801"/>
    </source>
</evidence>
<proteinExistence type="inferred from homology"/>
<evidence type="ECO:0000256" key="1">
    <source>
        <dbReference type="ARBA" id="ARBA00011073"/>
    </source>
</evidence>
<dbReference type="InterPro" id="IPR023828">
    <property type="entry name" value="Peptidase_S8_Ser-AS"/>
</dbReference>
<dbReference type="InterPro" id="IPR050131">
    <property type="entry name" value="Peptidase_S8_subtilisin-like"/>
</dbReference>
<sequence length="494" mass="50461">MKNLRRKTLAAASVVTLGIGLAAIGGLAPAVAAGPETTFLVLAPQGGKTDKAAARVAAANGTVVASYDQIGVLVVRSTNPNFATAVAGAGVDAVASTAGLGTALDEGETVEVSAADVAEATGDPTKEPMYAQQWDMDMIHVPQAHAVNAGSPNVVVGVLDSGISSTHPDLATQIAKDKSVSCIGGVTDTTEAAWNPTTSDHGTHVAGTIAAAVNGVGVTGIAPGVKVAAVKVVNNDGYIYPEAAVCGFMWAADHGFQLTNNSYYIDPWELNCRNDARQRPVWQAVQRAIRYSQSKGVLNIASAGNSNYDLAHKNTDTGSPNNGTPENRENLTNACLDLPAEAPGVVTVSAVGPTGEKSYYSSYGQGVINVTAPGGDSRVGTQGARSTSTDAILSTTFNTATRTNGWGYKQGTSMSGPHATGVAALALSAHPGMTPGQLSSFLERTAVGMPCPKGVYNPTPLWPGNANTYEATCSGGARNGFYGFGMVDAYNVVK</sequence>
<dbReference type="InterPro" id="IPR000209">
    <property type="entry name" value="Peptidase_S8/S53_dom"/>
</dbReference>
<evidence type="ECO:0000313" key="10">
    <source>
        <dbReference type="Proteomes" id="UP000199696"/>
    </source>
</evidence>
<dbReference type="InterPro" id="IPR023827">
    <property type="entry name" value="Peptidase_S8_Asp-AS"/>
</dbReference>
<dbReference type="PROSITE" id="PS51892">
    <property type="entry name" value="SUBTILASE"/>
    <property type="match status" value="1"/>
</dbReference>
<feature type="active site" description="Charge relay system" evidence="5 6">
    <location>
        <position position="413"/>
    </location>
</feature>
<dbReference type="PROSITE" id="PS51318">
    <property type="entry name" value="TAT"/>
    <property type="match status" value="1"/>
</dbReference>
<evidence type="ECO:0000256" key="2">
    <source>
        <dbReference type="ARBA" id="ARBA00022670"/>
    </source>
</evidence>
<feature type="active site" description="Charge relay system" evidence="5 6">
    <location>
        <position position="160"/>
    </location>
</feature>
<keyword evidence="4 6" id="KW-0720">Serine protease</keyword>
<dbReference type="GO" id="GO:0006508">
    <property type="term" value="P:proteolysis"/>
    <property type="evidence" value="ECO:0007669"/>
    <property type="project" value="UniProtKB-KW"/>
</dbReference>
<evidence type="ECO:0000256" key="5">
    <source>
        <dbReference type="PIRSR" id="PIRSR615500-1"/>
    </source>
</evidence>
<feature type="active site" description="Charge relay system" evidence="5 6">
    <location>
        <position position="201"/>
    </location>
</feature>
<dbReference type="InterPro" id="IPR006311">
    <property type="entry name" value="TAT_signal"/>
</dbReference>
<dbReference type="PANTHER" id="PTHR43806:SF11">
    <property type="entry name" value="CEREVISIN-RELATED"/>
    <property type="match status" value="1"/>
</dbReference>
<dbReference type="PRINTS" id="PR00723">
    <property type="entry name" value="SUBTILISIN"/>
</dbReference>
<dbReference type="Proteomes" id="UP000199696">
    <property type="component" value="Unassembled WGS sequence"/>
</dbReference>
<evidence type="ECO:0000256" key="4">
    <source>
        <dbReference type="ARBA" id="ARBA00022825"/>
    </source>
</evidence>
<dbReference type="SUPFAM" id="SSF52743">
    <property type="entry name" value="Subtilisin-like"/>
    <property type="match status" value="1"/>
</dbReference>
<comment type="similarity">
    <text evidence="1 6 7">Belongs to the peptidase S8 family.</text>
</comment>